<dbReference type="PANTHER" id="PTHR38340">
    <property type="entry name" value="S-LAYER PROTEIN"/>
    <property type="match status" value="1"/>
</dbReference>
<dbReference type="SUPFAM" id="SSF51120">
    <property type="entry name" value="beta-Roll"/>
    <property type="match status" value="1"/>
</dbReference>
<dbReference type="Pfam" id="PF00353">
    <property type="entry name" value="HemolysinCabind"/>
    <property type="match status" value="3"/>
</dbReference>
<keyword evidence="4" id="KW-0732">Signal</keyword>
<dbReference type="InterPro" id="IPR011049">
    <property type="entry name" value="Serralysin-like_metalloprot_C"/>
</dbReference>
<evidence type="ECO:0000256" key="4">
    <source>
        <dbReference type="SAM" id="SignalP"/>
    </source>
</evidence>
<proteinExistence type="predicted"/>
<dbReference type="STRING" id="1440053.GCA_000718095_03615"/>
<organism evidence="5 6">
    <name type="scientific">Streptomyces scopuliridis RB72</name>
    <dbReference type="NCBI Taxonomy" id="1440053"/>
    <lineage>
        <taxon>Bacteria</taxon>
        <taxon>Bacillati</taxon>
        <taxon>Actinomycetota</taxon>
        <taxon>Actinomycetes</taxon>
        <taxon>Kitasatosporales</taxon>
        <taxon>Streptomycetaceae</taxon>
        <taxon>Streptomyces</taxon>
    </lineage>
</organism>
<keyword evidence="6" id="KW-1185">Reference proteome</keyword>
<dbReference type="InterPro" id="IPR050557">
    <property type="entry name" value="RTX_toxin/Mannuronan_C5-epim"/>
</dbReference>
<comment type="caution">
    <text evidence="5">The sequence shown here is derived from an EMBL/GenBank/DDBJ whole genome shotgun (WGS) entry which is preliminary data.</text>
</comment>
<dbReference type="AlphaFoldDB" id="A0A2T7T9Y3"/>
<accession>A0A2T7T9Y3</accession>
<feature type="signal peptide" evidence="4">
    <location>
        <begin position="1"/>
        <end position="28"/>
    </location>
</feature>
<dbReference type="GO" id="GO:0005509">
    <property type="term" value="F:calcium ion binding"/>
    <property type="evidence" value="ECO:0007669"/>
    <property type="project" value="InterPro"/>
</dbReference>
<reference evidence="5 6" key="1">
    <citation type="submission" date="2013-12" db="EMBL/GenBank/DDBJ databases">
        <title>Annotated genome of Streptomyces scopuliridis.</title>
        <authorList>
            <person name="Olson J.B."/>
        </authorList>
    </citation>
    <scope>NUCLEOTIDE SEQUENCE [LARGE SCALE GENOMIC DNA]</scope>
    <source>
        <strain evidence="5 6">RB72</strain>
    </source>
</reference>
<dbReference type="InterPro" id="IPR001343">
    <property type="entry name" value="Hemolysn_Ca-bd"/>
</dbReference>
<evidence type="ECO:0000313" key="5">
    <source>
        <dbReference type="EMBL" id="PVE11984.1"/>
    </source>
</evidence>
<dbReference type="EMBL" id="AZSP01000124">
    <property type="protein sequence ID" value="PVE11984.1"/>
    <property type="molecule type" value="Genomic_DNA"/>
</dbReference>
<dbReference type="OrthoDB" id="4194109at2"/>
<comment type="subcellular location">
    <subcellularLocation>
        <location evidence="1">Secreted</location>
    </subcellularLocation>
</comment>
<feature type="chain" id="PRO_5015736394" evidence="4">
    <location>
        <begin position="29"/>
        <end position="283"/>
    </location>
</feature>
<evidence type="ECO:0000256" key="1">
    <source>
        <dbReference type="ARBA" id="ARBA00004613"/>
    </source>
</evidence>
<dbReference type="RefSeq" id="WP_030352663.1">
    <property type="nucleotide sequence ID" value="NZ_AZSP01000124.1"/>
</dbReference>
<evidence type="ECO:0000313" key="6">
    <source>
        <dbReference type="Proteomes" id="UP000245992"/>
    </source>
</evidence>
<dbReference type="Gene3D" id="2.160.20.160">
    <property type="match status" value="1"/>
</dbReference>
<feature type="region of interest" description="Disordered" evidence="3">
    <location>
        <begin position="230"/>
        <end position="283"/>
    </location>
</feature>
<dbReference type="PANTHER" id="PTHR38340:SF1">
    <property type="entry name" value="S-LAYER PROTEIN"/>
    <property type="match status" value="1"/>
</dbReference>
<dbReference type="GO" id="GO:0005576">
    <property type="term" value="C:extracellular region"/>
    <property type="evidence" value="ECO:0007669"/>
    <property type="project" value="UniProtKB-SubCell"/>
</dbReference>
<dbReference type="PRINTS" id="PR00313">
    <property type="entry name" value="CABNDNGRPT"/>
</dbReference>
<dbReference type="Proteomes" id="UP000245992">
    <property type="component" value="Unassembled WGS sequence"/>
</dbReference>
<keyword evidence="2" id="KW-0964">Secreted</keyword>
<sequence length="283" mass="28774">MRKHGIIAAATLALALSGGVFIAPAAQADTSAATGPATLVHDDGALWYKAADGQKNRLKVSVKDIDVDPSEFGSDYLITFRDRVEMAIDASASEWDSCTYPSATDRTVVQCTIAAPLGSDDSTTYAVDLGDGDDTATITSDSSAIAAIHGGSGNDVLKGTGQNQFNGGDGNDRIDGGNGLGADGGNGDDILTGACQYICRGGAGNDSVTGTGEINTLYGDDGNDILRAGGDNDEVYGGRGNDTLYGEEGNDTMYGNSGDDVLYGGPGNDTLSGGPGKNKVYQD</sequence>
<name>A0A2T7T9Y3_9ACTN</name>
<evidence type="ECO:0000256" key="2">
    <source>
        <dbReference type="ARBA" id="ARBA00022525"/>
    </source>
</evidence>
<gene>
    <name evidence="5" type="ORF">Y717_07180</name>
</gene>
<evidence type="ECO:0000256" key="3">
    <source>
        <dbReference type="SAM" id="MobiDB-lite"/>
    </source>
</evidence>
<protein>
    <submittedName>
        <fullName evidence="5">Calcium-binding protein</fullName>
    </submittedName>
</protein>